<dbReference type="HOGENOM" id="CLU_015495_5_2_1"/>
<dbReference type="GO" id="GO:0032040">
    <property type="term" value="C:small-subunit processome"/>
    <property type="evidence" value="ECO:0007669"/>
    <property type="project" value="EnsemblFungi"/>
</dbReference>
<keyword evidence="12" id="KW-1185">Reference proteome</keyword>
<proteinExistence type="inferred from homology"/>
<feature type="compositionally biased region" description="Basic residues" evidence="9">
    <location>
        <begin position="495"/>
        <end position="505"/>
    </location>
</feature>
<dbReference type="GO" id="GO:0000480">
    <property type="term" value="P:endonucleolytic cleavage in 5'-ETS of tricistronic rRNA transcript (SSU-rRNA, 5.8S rRNA, LSU-rRNA)"/>
    <property type="evidence" value="ECO:0007669"/>
    <property type="project" value="EnsemblFungi"/>
</dbReference>
<dbReference type="GO" id="GO:0000472">
    <property type="term" value="P:endonucleolytic cleavage to generate mature 5'-end of SSU-rRNA from (SSU-rRNA, 5.8S rRNA, LSU-rRNA)"/>
    <property type="evidence" value="ECO:0007669"/>
    <property type="project" value="EnsemblFungi"/>
</dbReference>
<accession>A0A0B1P7T6</accession>
<dbReference type="Pfam" id="PF01798">
    <property type="entry name" value="Nop"/>
    <property type="match status" value="1"/>
</dbReference>
<organism evidence="11 12">
    <name type="scientific">Uncinula necator</name>
    <name type="common">Grape powdery mildew</name>
    <dbReference type="NCBI Taxonomy" id="52586"/>
    <lineage>
        <taxon>Eukaryota</taxon>
        <taxon>Fungi</taxon>
        <taxon>Dikarya</taxon>
        <taxon>Ascomycota</taxon>
        <taxon>Pezizomycotina</taxon>
        <taxon>Leotiomycetes</taxon>
        <taxon>Erysiphales</taxon>
        <taxon>Erysiphaceae</taxon>
        <taxon>Erysiphe</taxon>
    </lineage>
</organism>
<dbReference type="PROSITE" id="PS51358">
    <property type="entry name" value="NOP"/>
    <property type="match status" value="1"/>
</dbReference>
<dbReference type="GO" id="GO:0000452">
    <property type="term" value="P:snoRNA guided rRNA 2'-O-methylation"/>
    <property type="evidence" value="ECO:0007669"/>
    <property type="project" value="EnsemblFungi"/>
</dbReference>
<dbReference type="GO" id="GO:0030515">
    <property type="term" value="F:snoRNA binding"/>
    <property type="evidence" value="ECO:0007669"/>
    <property type="project" value="InterPro"/>
</dbReference>
<sequence length="505" mass="55332">MAPLFILSETSAGYALLKSRKGTKLLKKTDLVDEVGTAEGINELLKLKNFVKFDSAATALEEVAALVEGKVSPILSELLSTLKGESRASLAVADPKLGAAINKIPGLSLTPISDSITNDIFRGVRDHLSSLIPGLEDEKIATMCLGLSHSLSRHKLRFSPDKVDTMIVQAISLLDDLDKELNTYAMRVKEWYGWHFPEMGKILNDNLAYARVILKSGMRQNCSKTDLSDILPEEIEATIKAAAEVSMGTEITDEDLENIQLLAEQVVGFTEYRQQLSSYLTARMNAIAPNLTQMVGELVGARLIAHSGSLMNLAKSPASTIQILGAEKALFRALKTKHDTPKYGLIYHASLVGQATGKNKGKIARMLAAKAAIGIRVDALSDWSAEGEGKGDNVDEEERSALGVSSRLKIERHLRVLEGKPLRSLGFDIKPSDQSVSKPGKFEVKESRNYNADGDGLKGNESTVLITPEKHVEINEISSKPNKKRKSREEDKSERKKKKRRKSED</sequence>
<comment type="similarity">
    <text evidence="2">Belongs to the NOP5/NOP56 family.</text>
</comment>
<dbReference type="SUPFAM" id="SSF89124">
    <property type="entry name" value="Nop domain"/>
    <property type="match status" value="1"/>
</dbReference>
<comment type="caution">
    <text evidence="11">The sequence shown here is derived from an EMBL/GenBank/DDBJ whole genome shotgun (WGS) entry which is preliminary data.</text>
</comment>
<comment type="subcellular location">
    <subcellularLocation>
        <location evidence="1">Nucleus</location>
        <location evidence="1">Nucleolus</location>
    </subcellularLocation>
</comment>
<keyword evidence="6" id="KW-0539">Nucleus</keyword>
<evidence type="ECO:0000256" key="6">
    <source>
        <dbReference type="ARBA" id="ARBA00023242"/>
    </source>
</evidence>
<feature type="region of interest" description="Disordered" evidence="9">
    <location>
        <begin position="427"/>
        <end position="505"/>
    </location>
</feature>
<evidence type="ECO:0000313" key="12">
    <source>
        <dbReference type="Proteomes" id="UP000030854"/>
    </source>
</evidence>
<evidence type="ECO:0000256" key="5">
    <source>
        <dbReference type="ARBA" id="ARBA00022552"/>
    </source>
</evidence>
<evidence type="ECO:0000256" key="2">
    <source>
        <dbReference type="ARBA" id="ARBA00009211"/>
    </source>
</evidence>
<evidence type="ECO:0000256" key="4">
    <source>
        <dbReference type="ARBA" id="ARBA00022517"/>
    </source>
</evidence>
<dbReference type="SMART" id="SM00931">
    <property type="entry name" value="NOSIC"/>
    <property type="match status" value="1"/>
</dbReference>
<name>A0A0B1P7T6_UNCNE</name>
<dbReference type="GO" id="GO:0000494">
    <property type="term" value="P:box C/D sno(s)RNA 3'-end processing"/>
    <property type="evidence" value="ECO:0007669"/>
    <property type="project" value="EnsemblFungi"/>
</dbReference>
<evidence type="ECO:0000256" key="9">
    <source>
        <dbReference type="SAM" id="MobiDB-lite"/>
    </source>
</evidence>
<evidence type="ECO:0000256" key="8">
    <source>
        <dbReference type="ARBA" id="ARBA00024837"/>
    </source>
</evidence>
<dbReference type="OMA" id="MGMRSNW"/>
<dbReference type="InterPro" id="IPR042239">
    <property type="entry name" value="Nop_C"/>
</dbReference>
<gene>
    <name evidence="11" type="ORF">EV44_g4697</name>
</gene>
<dbReference type="GO" id="GO:1902570">
    <property type="term" value="P:protein localization to nucleolus"/>
    <property type="evidence" value="ECO:0007669"/>
    <property type="project" value="EnsemblFungi"/>
</dbReference>
<dbReference type="InterPro" id="IPR045056">
    <property type="entry name" value="Nop56/Nop58"/>
</dbReference>
<dbReference type="PANTHER" id="PTHR10894:SF1">
    <property type="entry name" value="NUCLEOLAR PROTEIN 58"/>
    <property type="match status" value="1"/>
</dbReference>
<dbReference type="GO" id="GO:0031428">
    <property type="term" value="C:box C/D methylation guide snoRNP complex"/>
    <property type="evidence" value="ECO:0007669"/>
    <property type="project" value="EnsemblFungi"/>
</dbReference>
<dbReference type="InterPro" id="IPR002687">
    <property type="entry name" value="Nop_dom"/>
</dbReference>
<keyword evidence="5" id="KW-0698">rRNA processing</keyword>
<evidence type="ECO:0000256" key="1">
    <source>
        <dbReference type="ARBA" id="ARBA00004604"/>
    </source>
</evidence>
<dbReference type="EMBL" id="JNVN01001454">
    <property type="protein sequence ID" value="KHJ33410.1"/>
    <property type="molecule type" value="Genomic_DNA"/>
</dbReference>
<dbReference type="InterPro" id="IPR012976">
    <property type="entry name" value="NOSIC"/>
</dbReference>
<keyword evidence="7" id="KW-0687">Ribonucleoprotein</keyword>
<evidence type="ECO:0000313" key="11">
    <source>
        <dbReference type="EMBL" id="KHJ33410.1"/>
    </source>
</evidence>
<dbReference type="Gene3D" id="1.10.287.4070">
    <property type="match status" value="1"/>
</dbReference>
<evidence type="ECO:0000256" key="3">
    <source>
        <dbReference type="ARBA" id="ARBA00020379"/>
    </source>
</evidence>
<dbReference type="Proteomes" id="UP000030854">
    <property type="component" value="Unassembled WGS sequence"/>
</dbReference>
<feature type="domain" description="Nop" evidence="10">
    <location>
        <begin position="287"/>
        <end position="419"/>
    </location>
</feature>
<dbReference type="STRING" id="52586.A0A0B1P7T6"/>
<dbReference type="InterPro" id="IPR036070">
    <property type="entry name" value="Nop_dom_sf"/>
</dbReference>
<keyword evidence="4" id="KW-0690">Ribosome biogenesis</keyword>
<protein>
    <recommendedName>
        <fullName evidence="3">Nucleolar protein 58</fullName>
    </recommendedName>
</protein>
<dbReference type="PANTHER" id="PTHR10894">
    <property type="entry name" value="NUCLEOLAR PROTEIN 5 NUCLEOLAR PROTEIN NOP5 NOP58"/>
    <property type="match status" value="1"/>
</dbReference>
<dbReference type="GO" id="GO:0017069">
    <property type="term" value="F:snRNA binding"/>
    <property type="evidence" value="ECO:0007669"/>
    <property type="project" value="EnsemblFungi"/>
</dbReference>
<dbReference type="InterPro" id="IPR012974">
    <property type="entry name" value="NOP58/56_N"/>
</dbReference>
<dbReference type="AlphaFoldDB" id="A0A0B1P7T6"/>
<dbReference type="FunFam" id="1.10.246.90:FF:000003">
    <property type="entry name" value="Nucleolar protein 58"/>
    <property type="match status" value="1"/>
</dbReference>
<dbReference type="GO" id="GO:0000447">
    <property type="term" value="P:endonucleolytic cleavage in ITS1 to separate SSU-rRNA from 5.8S rRNA and LSU-rRNA from tricistronic rRNA transcript (SSU-rRNA, 5.8S rRNA, LSU-rRNA)"/>
    <property type="evidence" value="ECO:0007669"/>
    <property type="project" value="EnsemblFungi"/>
</dbReference>
<evidence type="ECO:0000259" key="10">
    <source>
        <dbReference type="PROSITE" id="PS51358"/>
    </source>
</evidence>
<reference evidence="11 12" key="1">
    <citation type="journal article" date="2014" name="BMC Genomics">
        <title>Adaptive genomic structural variation in the grape powdery mildew pathogen, Erysiphe necator.</title>
        <authorList>
            <person name="Jones L."/>
            <person name="Riaz S."/>
            <person name="Morales-Cruz A."/>
            <person name="Amrine K.C."/>
            <person name="McGuire B."/>
            <person name="Gubler W.D."/>
            <person name="Walker M.A."/>
            <person name="Cantu D."/>
        </authorList>
    </citation>
    <scope>NUCLEOTIDE SEQUENCE [LARGE SCALE GENOMIC DNA]</scope>
    <source>
        <strain evidence="12">c</strain>
    </source>
</reference>
<dbReference type="FunFam" id="1.10.287.4070:FF:000001">
    <property type="entry name" value="Probable Nucleolar protein 58"/>
    <property type="match status" value="1"/>
</dbReference>
<dbReference type="Pfam" id="PF08156">
    <property type="entry name" value="NOP5NT"/>
    <property type="match status" value="1"/>
</dbReference>
<evidence type="ECO:0000256" key="7">
    <source>
        <dbReference type="ARBA" id="ARBA00023274"/>
    </source>
</evidence>
<comment type="function">
    <text evidence="8">Required for pre-18S rRNA processing. May bind microtubules.</text>
</comment>
<dbReference type="Gene3D" id="1.10.246.90">
    <property type="entry name" value="Nop domain"/>
    <property type="match status" value="1"/>
</dbReference>
<dbReference type="OrthoDB" id="6780543at2759"/>